<organism evidence="10">
    <name type="scientific">Candidatus Fermentithermobacillus carboniphilus</name>
    <dbReference type="NCBI Taxonomy" id="3085328"/>
    <lineage>
        <taxon>Bacteria</taxon>
        <taxon>Bacillati</taxon>
        <taxon>Bacillota</taxon>
        <taxon>Candidatus Fermentithermobacillia</taxon>
        <taxon>Candidatus Fermentithermobacillales</taxon>
        <taxon>Candidatus Fermentithermobacillaceae</taxon>
        <taxon>Candidatus Fermentithermobacillus</taxon>
    </lineage>
</organism>
<evidence type="ECO:0000256" key="6">
    <source>
        <dbReference type="ARBA" id="ARBA00023004"/>
    </source>
</evidence>
<keyword evidence="5" id="KW-0560">Oxidoreductase</keyword>
<dbReference type="Gene3D" id="3.60.9.10">
    <property type="entry name" value="Aldehyde ferredoxin oxidoreductase, N-terminal domain"/>
    <property type="match status" value="1"/>
</dbReference>
<dbReference type="SUPFAM" id="SSF48310">
    <property type="entry name" value="Aldehyde ferredoxin oxidoreductase, C-terminal domains"/>
    <property type="match status" value="1"/>
</dbReference>
<accession>A0AAT9LCQ0</accession>
<dbReference type="GO" id="GO:0016625">
    <property type="term" value="F:oxidoreductase activity, acting on the aldehyde or oxo group of donors, iron-sulfur protein as acceptor"/>
    <property type="evidence" value="ECO:0007669"/>
    <property type="project" value="InterPro"/>
</dbReference>
<dbReference type="GO" id="GO:0046872">
    <property type="term" value="F:metal ion binding"/>
    <property type="evidence" value="ECO:0007669"/>
    <property type="project" value="UniProtKB-KW"/>
</dbReference>
<evidence type="ECO:0000256" key="5">
    <source>
        <dbReference type="ARBA" id="ARBA00023002"/>
    </source>
</evidence>
<proteinExistence type="inferred from homology"/>
<sequence>MLEGRAIIVDLTTKCTSQLAIDERTRSQYMGGSYLGTYLWLEYSRLEVDPLSPANTLVFAPGLLTGYPIIAANRTSVVAKSPLTGLLSESTVGGYFGPKLRSSGLDAIVLRGTSPEPCYILVEGDDPSEVKLLPAGDLWGLDTFKTAETLKARHGDDVEIAAIGPAGENCVHFACITAGGSDTRAAGRTGMGAVMGAKNVKAVAVKSGKTPRPQNPKELAEMMRDLAGRIREKTQAFSAYGTAGGVISCEATGDLPIQNWKGGSFPGAARITGQAMAERGMVVGHYTCWGCPIRCGKDVILSAGDRAGQKSHGPEYETIAAFGSMCLNDDPDYVAAANDLANRLGLDTISAGNVIAFAIECFERGIIAEDICGRPLRWGDGETILYLLEEIAHRRGIGRLLSRGVRAAAQSLGPLAQEFAVHVKGLEVPFHDPRAYTSMAVNYATCMRGACHLEGLTYYVESGTYSRSNLGIESEIVPSGTEGKAEVAFKMQNFLAAFNSLGLCKFLLRAQVTPDEIAGWVRTTFGLEMSGKDLLDSGERLFNLRRLCNVALGITRKDDILPPRLLSQPRPTGKAAGVLPHLGKMLDEYYKLRGWDHEGIPTISTLKRLNLLEFVGKLGISERVLSE</sequence>
<comment type="cofactor">
    <cofactor evidence="8">
        <name>tungstopterin</name>
        <dbReference type="ChEBI" id="CHEBI:30402"/>
    </cofactor>
</comment>
<evidence type="ECO:0000256" key="3">
    <source>
        <dbReference type="ARBA" id="ARBA00022485"/>
    </source>
</evidence>
<gene>
    <name evidence="10" type="ORF">IMF26_10450</name>
</gene>
<dbReference type="GO" id="GO:0009055">
    <property type="term" value="F:electron transfer activity"/>
    <property type="evidence" value="ECO:0007669"/>
    <property type="project" value="InterPro"/>
</dbReference>
<feature type="domain" description="Aldehyde ferredoxin oxidoreductase N-terminal" evidence="9">
    <location>
        <begin position="2"/>
        <end position="209"/>
    </location>
</feature>
<dbReference type="InterPro" id="IPR001203">
    <property type="entry name" value="OxRdtase_Ald_Fedxn_C"/>
</dbReference>
<dbReference type="Gene3D" id="1.10.599.10">
    <property type="entry name" value="Aldehyde Ferredoxin Oxidoreductase Protein, subunit A, domain 3"/>
    <property type="match status" value="1"/>
</dbReference>
<evidence type="ECO:0000256" key="7">
    <source>
        <dbReference type="ARBA" id="ARBA00023014"/>
    </source>
</evidence>
<keyword evidence="6" id="KW-0408">Iron</keyword>
<dbReference type="SUPFAM" id="SSF56228">
    <property type="entry name" value="Aldehyde ferredoxin oxidoreductase, N-terminal domain"/>
    <property type="match status" value="1"/>
</dbReference>
<dbReference type="Gene3D" id="1.10.569.10">
    <property type="entry name" value="Aldehyde Ferredoxin Oxidoreductase Protein, subunit A, domain 2"/>
    <property type="match status" value="1"/>
</dbReference>
<comment type="cofactor">
    <cofactor evidence="1">
        <name>[4Fe-4S] cluster</name>
        <dbReference type="ChEBI" id="CHEBI:49883"/>
    </cofactor>
</comment>
<evidence type="ECO:0000256" key="2">
    <source>
        <dbReference type="ARBA" id="ARBA00011032"/>
    </source>
</evidence>
<dbReference type="InterPro" id="IPR013985">
    <property type="entry name" value="Ald_Fedxn_OxRdtase_dom3"/>
</dbReference>
<dbReference type="InterPro" id="IPR013983">
    <property type="entry name" value="Ald_Fedxn_OxRdtase_N"/>
</dbReference>
<dbReference type="InterPro" id="IPR036021">
    <property type="entry name" value="Tungsten_al_ferr_oxy-like_C"/>
</dbReference>
<reference evidence="10" key="2">
    <citation type="journal article" date="2023" name="Biology">
        <title>Prokaryotic Life Associated with Coal-Fire Gas Vents Revealed by Metagenomics.</title>
        <authorList>
            <person name="Kadnikov V.V."/>
            <person name="Mardanov A.V."/>
            <person name="Beletsky A.V."/>
            <person name="Karnachuk O.V."/>
            <person name="Ravin N.V."/>
        </authorList>
    </citation>
    <scope>NUCLEOTIDE SEQUENCE</scope>
    <source>
        <strain evidence="10">Bu02</strain>
    </source>
</reference>
<dbReference type="EMBL" id="CP062796">
    <property type="protein sequence ID" value="QUL98417.1"/>
    <property type="molecule type" value="Genomic_DNA"/>
</dbReference>
<evidence type="ECO:0000256" key="4">
    <source>
        <dbReference type="ARBA" id="ARBA00022723"/>
    </source>
</evidence>
<protein>
    <submittedName>
        <fullName evidence="10">Aldehyde ferredoxin oxidoreductase family protein</fullName>
    </submittedName>
</protein>
<evidence type="ECO:0000256" key="8">
    <source>
        <dbReference type="ARBA" id="ARBA00049934"/>
    </source>
</evidence>
<name>A0AAT9LCQ0_9FIRM</name>
<dbReference type="Pfam" id="PF01314">
    <property type="entry name" value="AFOR_C"/>
    <property type="match status" value="1"/>
</dbReference>
<dbReference type="SMART" id="SM00790">
    <property type="entry name" value="AFOR_N"/>
    <property type="match status" value="1"/>
</dbReference>
<dbReference type="PANTHER" id="PTHR30038:SF0">
    <property type="entry name" value="TUNGSTEN-CONTAINING ALDEHYDE FERREDOXIN OXIDOREDUCTASE"/>
    <property type="match status" value="1"/>
</dbReference>
<reference evidence="10" key="1">
    <citation type="submission" date="2020-10" db="EMBL/GenBank/DDBJ databases">
        <authorList>
            <person name="Kadnikov V."/>
            <person name="Beletsky A.V."/>
            <person name="Mardanov A.V."/>
            <person name="Karnachuk O.V."/>
            <person name="Ravin N.V."/>
        </authorList>
    </citation>
    <scope>NUCLEOTIDE SEQUENCE</scope>
    <source>
        <strain evidence="10">Bu02</strain>
    </source>
</reference>
<dbReference type="InterPro" id="IPR036503">
    <property type="entry name" value="Ald_Fedxn_OxRdtase_N_sf"/>
</dbReference>
<dbReference type="Pfam" id="PF02730">
    <property type="entry name" value="AFOR_N"/>
    <property type="match status" value="1"/>
</dbReference>
<dbReference type="InterPro" id="IPR051919">
    <property type="entry name" value="W-dependent_AOR"/>
</dbReference>
<evidence type="ECO:0000259" key="9">
    <source>
        <dbReference type="SMART" id="SM00790"/>
    </source>
</evidence>
<evidence type="ECO:0000256" key="1">
    <source>
        <dbReference type="ARBA" id="ARBA00001966"/>
    </source>
</evidence>
<dbReference type="KEGG" id="fcz:IMF26_10450"/>
<dbReference type="InterPro" id="IPR013984">
    <property type="entry name" value="Ald_Fedxn_OxRdtase_dom2"/>
</dbReference>
<keyword evidence="3" id="KW-0004">4Fe-4S</keyword>
<dbReference type="AlphaFoldDB" id="A0AAT9LCQ0"/>
<keyword evidence="4" id="KW-0479">Metal-binding</keyword>
<evidence type="ECO:0000313" key="10">
    <source>
        <dbReference type="EMBL" id="QUL98417.1"/>
    </source>
</evidence>
<comment type="similarity">
    <text evidence="2">Belongs to the AOR/FOR family.</text>
</comment>
<keyword evidence="7" id="KW-0411">Iron-sulfur</keyword>
<dbReference type="GO" id="GO:0051539">
    <property type="term" value="F:4 iron, 4 sulfur cluster binding"/>
    <property type="evidence" value="ECO:0007669"/>
    <property type="project" value="UniProtKB-KW"/>
</dbReference>
<dbReference type="PANTHER" id="PTHR30038">
    <property type="entry name" value="ALDEHYDE FERREDOXIN OXIDOREDUCTASE"/>
    <property type="match status" value="1"/>
</dbReference>